<protein>
    <submittedName>
        <fullName evidence="2">Uncharacterized protein</fullName>
    </submittedName>
</protein>
<sequence>MRLKSALRRGVAAAVIAGIVVSSGIPAYAGTWNIADGDITVKAGDAEGKNKVSQGETIDKDDTNTVITGESDKNTVTIDTSKGNVDVTFDDLKIDVSGKAEGDVSGDGPVDAGKAAVTVQGDHDVTIELDGDNELKSGSYNAGLEKNEHESKGTLTIKDDNDTKGALTAEGGFGGAGIGGGIESTGSNITIRGGTIEAVGGSNAAGIGDGAGRASDDTDDPNPGDLYICGDAEVTAKAGSQMTDAKAPAIGGSYGEVPTENLSDDEHKVTGGRLTRLNADGTVMEGMGYDYTSTPKPQPDDDEDDDDDDVPPPVQENAPEPLPGGMVVGGFFSSRVTIQRLDPAGVAESGIVPVFGSVKAGSVGVVQWLDPAVVAESSTDPMAGDAGEVLTPGGVVLIESAAPRSTVTTDISSLREDGVEDIFFRYEDTMTHYSVDKMADAAGEDADVELKQNREDISLRLDGETRDDLSERYLEWVPVQTPEPQERLILTHEGVEQKTSEELRRERDELRKQELDMMDFQLAKKRDDLPSLDWWLEPAREETVKQKTSEELRRERDELRKQELEMGFQFAKKRDDLPSLDWWLEPARAETPRIGLEESLKQLASRFEDIAPEEDKKPLLFLVEPPHTERKKYTNPLESDLRRYTDLSDDWDDQPDTQGEIKIWIPEDLGQPKEISILKESLSRSDGIA</sequence>
<accession>A0A3E2U9L7</accession>
<gene>
    <name evidence="2" type="ORF">DWZ46_04295</name>
</gene>
<proteinExistence type="predicted"/>
<feature type="compositionally biased region" description="Acidic residues" evidence="1">
    <location>
        <begin position="300"/>
        <end position="310"/>
    </location>
</feature>
<dbReference type="RefSeq" id="WP_158402572.1">
    <property type="nucleotide sequence ID" value="NZ_QVER01000003.1"/>
</dbReference>
<evidence type="ECO:0000256" key="1">
    <source>
        <dbReference type="SAM" id="MobiDB-lite"/>
    </source>
</evidence>
<dbReference type="Proteomes" id="UP000260991">
    <property type="component" value="Unassembled WGS sequence"/>
</dbReference>
<evidence type="ECO:0000313" key="3">
    <source>
        <dbReference type="Proteomes" id="UP000260991"/>
    </source>
</evidence>
<evidence type="ECO:0000313" key="2">
    <source>
        <dbReference type="EMBL" id="RGB92885.1"/>
    </source>
</evidence>
<dbReference type="EMBL" id="QVER01000003">
    <property type="protein sequence ID" value="RGB92885.1"/>
    <property type="molecule type" value="Genomic_DNA"/>
</dbReference>
<name>A0A3E2U9L7_9FIRM</name>
<comment type="caution">
    <text evidence="2">The sequence shown here is derived from an EMBL/GenBank/DDBJ whole genome shotgun (WGS) entry which is preliminary data.</text>
</comment>
<reference evidence="2 3" key="1">
    <citation type="submission" date="2018-08" db="EMBL/GenBank/DDBJ databases">
        <title>A genome reference for cultivated species of the human gut microbiota.</title>
        <authorList>
            <person name="Zou Y."/>
            <person name="Xue W."/>
            <person name="Luo G."/>
        </authorList>
    </citation>
    <scope>NUCLEOTIDE SEQUENCE [LARGE SCALE GENOMIC DNA]</scope>
    <source>
        <strain evidence="2 3">AF32-8AC</strain>
    </source>
</reference>
<feature type="region of interest" description="Disordered" evidence="1">
    <location>
        <begin position="287"/>
        <end position="325"/>
    </location>
</feature>
<dbReference type="AlphaFoldDB" id="A0A3E2U9L7"/>
<organism evidence="2 3">
    <name type="scientific">Faecalibacterium prausnitzii</name>
    <dbReference type="NCBI Taxonomy" id="853"/>
    <lineage>
        <taxon>Bacteria</taxon>
        <taxon>Bacillati</taxon>
        <taxon>Bacillota</taxon>
        <taxon>Clostridia</taxon>
        <taxon>Eubacteriales</taxon>
        <taxon>Oscillospiraceae</taxon>
        <taxon>Faecalibacterium</taxon>
    </lineage>
</organism>